<dbReference type="OrthoDB" id="7282816at2"/>
<protein>
    <recommendedName>
        <fullName evidence="4">Terminase small subunit</fullName>
    </recommendedName>
</protein>
<evidence type="ECO:0000313" key="2">
    <source>
        <dbReference type="EMBL" id="ANU07605.1"/>
    </source>
</evidence>
<sequence>MAVRDTGALEAGPDPDDPLLSFAPVPHKAPRRNSITADRQRAFIAHLAATGIVKQAAAHIGASLEALYKLRARPGAEEFSAAWDAAVDRGVQRLEDGALARAIAGEERMVVSSGKVLGTEIRHNDALVMFFLRARRGERYGGDARVLRPGHPVYERIRAEVLAEKRKTSLAEEDAILQGIERKIDTLARREREGRSLLETLEQEEAVREEFGDGEDGEA</sequence>
<name>A0A1C7D838_9SPHN</name>
<evidence type="ECO:0000256" key="1">
    <source>
        <dbReference type="SAM" id="MobiDB-lite"/>
    </source>
</evidence>
<reference evidence="2 3" key="1">
    <citation type="submission" date="2016-07" db="EMBL/GenBank/DDBJ databases">
        <title>Complete genome sequence of Altererythrobacter namhicola JCM 16345T, containing esterase-encoding genes.</title>
        <authorList>
            <person name="Cheng H."/>
            <person name="Wu Y.-H."/>
            <person name="Jian S.-L."/>
            <person name="Huo Y.-Y."/>
            <person name="Wang C.-S."/>
            <person name="Xu X.-W."/>
        </authorList>
    </citation>
    <scope>NUCLEOTIDE SEQUENCE [LARGE SCALE GENOMIC DNA]</scope>
    <source>
        <strain evidence="2 3">JCM 16345</strain>
    </source>
</reference>
<keyword evidence="3" id="KW-1185">Reference proteome</keyword>
<feature type="region of interest" description="Disordered" evidence="1">
    <location>
        <begin position="1"/>
        <end position="20"/>
    </location>
</feature>
<dbReference type="KEGG" id="anh:A6F65_01299"/>
<organism evidence="2 3">
    <name type="scientific">Paraurantiacibacter namhicola</name>
    <dbReference type="NCBI Taxonomy" id="645517"/>
    <lineage>
        <taxon>Bacteria</taxon>
        <taxon>Pseudomonadati</taxon>
        <taxon>Pseudomonadota</taxon>
        <taxon>Alphaproteobacteria</taxon>
        <taxon>Sphingomonadales</taxon>
        <taxon>Erythrobacteraceae</taxon>
        <taxon>Paraurantiacibacter</taxon>
    </lineage>
</organism>
<gene>
    <name evidence="2" type="ORF">A6F65_01299</name>
</gene>
<proteinExistence type="predicted"/>
<dbReference type="Proteomes" id="UP000092698">
    <property type="component" value="Chromosome"/>
</dbReference>
<dbReference type="AlphaFoldDB" id="A0A1C7D838"/>
<dbReference type="RefSeq" id="WP_067786953.1">
    <property type="nucleotide sequence ID" value="NZ_CP016545.1"/>
</dbReference>
<dbReference type="EMBL" id="CP016545">
    <property type="protein sequence ID" value="ANU07605.1"/>
    <property type="molecule type" value="Genomic_DNA"/>
</dbReference>
<dbReference type="PATRIC" id="fig|645517.4.peg.1291"/>
<evidence type="ECO:0000313" key="3">
    <source>
        <dbReference type="Proteomes" id="UP000092698"/>
    </source>
</evidence>
<evidence type="ECO:0008006" key="4">
    <source>
        <dbReference type="Google" id="ProtNLM"/>
    </source>
</evidence>
<accession>A0A1C7D838</accession>